<dbReference type="AlphaFoldDB" id="A0A2U1MCK1"/>
<feature type="domain" description="14-3-3" evidence="2">
    <location>
        <begin position="10"/>
        <end position="246"/>
    </location>
</feature>
<dbReference type="InterPro" id="IPR000308">
    <property type="entry name" value="14-3-3"/>
</dbReference>
<evidence type="ECO:0000259" key="2">
    <source>
        <dbReference type="SMART" id="SM00101"/>
    </source>
</evidence>
<dbReference type="SMART" id="SM00101">
    <property type="entry name" value="14_3_3"/>
    <property type="match status" value="1"/>
</dbReference>
<gene>
    <name evidence="3" type="ORF">CTI12_AA395810</name>
</gene>
<dbReference type="OrthoDB" id="10260625at2759"/>
<comment type="similarity">
    <text evidence="1">Belongs to the 14-3-3 family.</text>
</comment>
<accession>A0A2U1MCK1</accession>
<evidence type="ECO:0000313" key="3">
    <source>
        <dbReference type="EMBL" id="PWA58957.1"/>
    </source>
</evidence>
<dbReference type="STRING" id="35608.A0A2U1MCK1"/>
<dbReference type="PRINTS" id="PR00305">
    <property type="entry name" value="1433ZETA"/>
</dbReference>
<dbReference type="EMBL" id="PKPP01005754">
    <property type="protein sequence ID" value="PWA58957.1"/>
    <property type="molecule type" value="Genomic_DNA"/>
</dbReference>
<evidence type="ECO:0000256" key="1">
    <source>
        <dbReference type="ARBA" id="ARBA00006141"/>
    </source>
</evidence>
<protein>
    <submittedName>
        <fullName evidence="3">14-3-3 protein 7</fullName>
    </submittedName>
</protein>
<dbReference type="PANTHER" id="PTHR18860">
    <property type="entry name" value="14-3-3 PROTEIN"/>
    <property type="match status" value="1"/>
</dbReference>
<dbReference type="InterPro" id="IPR023410">
    <property type="entry name" value="14-3-3_domain"/>
</dbReference>
<sequence>MSDEEQQLWHRFKFISRVAELTKDPEDVLEVINSCAKLGCGLLAKERRLLASGYQKRVLAKLEKWFIVSKIQFQGDKHFSALAKEYLKRLEDEITLICNEILLTVNDYLLPLSSTGEDGVFYYRMKGEYYSYLAEVKSDADRQEALSQSLQAYEAATAVAKSDLPPTDKLRLHLADSFSAFLYDVMDNTERARDIATKAIKDASAELHMLDIKSYKKCARCILKLKERIALWTPDHSDDEEDLQPPPRPSWFDEVDFAELCCIGGNRMALEHNENLLVSEGAKRFRPVVYPQ</sequence>
<dbReference type="Pfam" id="PF00244">
    <property type="entry name" value="14-3-3"/>
    <property type="match status" value="1"/>
</dbReference>
<proteinExistence type="inferred from homology"/>
<dbReference type="Proteomes" id="UP000245207">
    <property type="component" value="Unassembled WGS sequence"/>
</dbReference>
<evidence type="ECO:0000313" key="4">
    <source>
        <dbReference type="Proteomes" id="UP000245207"/>
    </source>
</evidence>
<reference evidence="3 4" key="1">
    <citation type="journal article" date="2018" name="Mol. Plant">
        <title>The genome of Artemisia annua provides insight into the evolution of Asteraceae family and artemisinin biosynthesis.</title>
        <authorList>
            <person name="Shen Q."/>
            <person name="Zhang L."/>
            <person name="Liao Z."/>
            <person name="Wang S."/>
            <person name="Yan T."/>
            <person name="Shi P."/>
            <person name="Liu M."/>
            <person name="Fu X."/>
            <person name="Pan Q."/>
            <person name="Wang Y."/>
            <person name="Lv Z."/>
            <person name="Lu X."/>
            <person name="Zhang F."/>
            <person name="Jiang W."/>
            <person name="Ma Y."/>
            <person name="Chen M."/>
            <person name="Hao X."/>
            <person name="Li L."/>
            <person name="Tang Y."/>
            <person name="Lv G."/>
            <person name="Zhou Y."/>
            <person name="Sun X."/>
            <person name="Brodelius P.E."/>
            <person name="Rose J.K.C."/>
            <person name="Tang K."/>
        </authorList>
    </citation>
    <scope>NUCLEOTIDE SEQUENCE [LARGE SCALE GENOMIC DNA]</scope>
    <source>
        <strain evidence="4">cv. Huhao1</strain>
        <tissue evidence="3">Leaf</tissue>
    </source>
</reference>
<dbReference type="Gene3D" id="1.20.190.20">
    <property type="entry name" value="14-3-3 domain"/>
    <property type="match status" value="1"/>
</dbReference>
<name>A0A2U1MCK1_ARTAN</name>
<comment type="caution">
    <text evidence="3">The sequence shown here is derived from an EMBL/GenBank/DDBJ whole genome shotgun (WGS) entry which is preliminary data.</text>
</comment>
<dbReference type="SUPFAM" id="SSF48445">
    <property type="entry name" value="14-3-3 protein"/>
    <property type="match status" value="1"/>
</dbReference>
<organism evidence="3 4">
    <name type="scientific">Artemisia annua</name>
    <name type="common">Sweet wormwood</name>
    <dbReference type="NCBI Taxonomy" id="35608"/>
    <lineage>
        <taxon>Eukaryota</taxon>
        <taxon>Viridiplantae</taxon>
        <taxon>Streptophyta</taxon>
        <taxon>Embryophyta</taxon>
        <taxon>Tracheophyta</taxon>
        <taxon>Spermatophyta</taxon>
        <taxon>Magnoliopsida</taxon>
        <taxon>eudicotyledons</taxon>
        <taxon>Gunneridae</taxon>
        <taxon>Pentapetalae</taxon>
        <taxon>asterids</taxon>
        <taxon>campanulids</taxon>
        <taxon>Asterales</taxon>
        <taxon>Asteraceae</taxon>
        <taxon>Asteroideae</taxon>
        <taxon>Anthemideae</taxon>
        <taxon>Artemisiinae</taxon>
        <taxon>Artemisia</taxon>
    </lineage>
</organism>
<dbReference type="InterPro" id="IPR036815">
    <property type="entry name" value="14-3-3_dom_sf"/>
</dbReference>
<keyword evidence="4" id="KW-1185">Reference proteome</keyword>